<organism evidence="1">
    <name type="scientific">marine sediment metagenome</name>
    <dbReference type="NCBI Taxonomy" id="412755"/>
    <lineage>
        <taxon>unclassified sequences</taxon>
        <taxon>metagenomes</taxon>
        <taxon>ecological metagenomes</taxon>
    </lineage>
</organism>
<evidence type="ECO:0000313" key="1">
    <source>
        <dbReference type="EMBL" id="GAG40418.1"/>
    </source>
</evidence>
<feature type="non-terminal residue" evidence="1">
    <location>
        <position position="1"/>
    </location>
</feature>
<sequence>SIPFYAIEPARAYEGLVGVYVQIISGKNRQTPSLTVKRPLPNAKPLFYAFSITDTGNENSSVVSLYEYRHADTEERLYSIKERLGKKGWIRTEKPLCRVWKAPANILLLDSKAKPAVGY</sequence>
<dbReference type="EMBL" id="BARS01044861">
    <property type="protein sequence ID" value="GAG40418.1"/>
    <property type="molecule type" value="Genomic_DNA"/>
</dbReference>
<accession>X0XV04</accession>
<proteinExistence type="predicted"/>
<gene>
    <name evidence="1" type="ORF">S01H1_67705</name>
</gene>
<name>X0XV04_9ZZZZ</name>
<protein>
    <submittedName>
        <fullName evidence="1">Uncharacterized protein</fullName>
    </submittedName>
</protein>
<reference evidence="1" key="1">
    <citation type="journal article" date="2014" name="Front. Microbiol.">
        <title>High frequency of phylogenetically diverse reductive dehalogenase-homologous genes in deep subseafloor sedimentary metagenomes.</title>
        <authorList>
            <person name="Kawai M."/>
            <person name="Futagami T."/>
            <person name="Toyoda A."/>
            <person name="Takaki Y."/>
            <person name="Nishi S."/>
            <person name="Hori S."/>
            <person name="Arai W."/>
            <person name="Tsubouchi T."/>
            <person name="Morono Y."/>
            <person name="Uchiyama I."/>
            <person name="Ito T."/>
            <person name="Fujiyama A."/>
            <person name="Inagaki F."/>
            <person name="Takami H."/>
        </authorList>
    </citation>
    <scope>NUCLEOTIDE SEQUENCE</scope>
    <source>
        <strain evidence="1">Expedition CK06-06</strain>
    </source>
</reference>
<comment type="caution">
    <text evidence="1">The sequence shown here is derived from an EMBL/GenBank/DDBJ whole genome shotgun (WGS) entry which is preliminary data.</text>
</comment>
<dbReference type="AlphaFoldDB" id="X0XV04"/>